<feature type="region of interest" description="Disordered" evidence="1">
    <location>
        <begin position="226"/>
        <end position="246"/>
    </location>
</feature>
<reference evidence="2 3" key="1">
    <citation type="submission" date="2015-07" db="EMBL/GenBank/DDBJ databases">
        <title>The genome of Melipona quadrifasciata.</title>
        <authorList>
            <person name="Pan H."/>
            <person name="Kapheim K."/>
        </authorList>
    </citation>
    <scope>NUCLEOTIDE SEQUENCE [LARGE SCALE GENOMIC DNA]</scope>
    <source>
        <strain evidence="2">0111107301</strain>
        <tissue evidence="2">Whole body</tissue>
    </source>
</reference>
<organism evidence="2 3">
    <name type="scientific">Melipona quadrifasciata</name>
    <dbReference type="NCBI Taxonomy" id="166423"/>
    <lineage>
        <taxon>Eukaryota</taxon>
        <taxon>Metazoa</taxon>
        <taxon>Ecdysozoa</taxon>
        <taxon>Arthropoda</taxon>
        <taxon>Hexapoda</taxon>
        <taxon>Insecta</taxon>
        <taxon>Pterygota</taxon>
        <taxon>Neoptera</taxon>
        <taxon>Endopterygota</taxon>
        <taxon>Hymenoptera</taxon>
        <taxon>Apocrita</taxon>
        <taxon>Aculeata</taxon>
        <taxon>Apoidea</taxon>
        <taxon>Anthophila</taxon>
        <taxon>Apidae</taxon>
        <taxon>Melipona</taxon>
    </lineage>
</organism>
<accession>A0A0M8ZUB0</accession>
<gene>
    <name evidence="2" type="ORF">WN51_04399</name>
</gene>
<dbReference type="AlphaFoldDB" id="A0A0M8ZUB0"/>
<protein>
    <submittedName>
        <fullName evidence="2">Uncharacterized protein</fullName>
    </submittedName>
</protein>
<evidence type="ECO:0000313" key="3">
    <source>
        <dbReference type="Proteomes" id="UP000053105"/>
    </source>
</evidence>
<dbReference type="Proteomes" id="UP000053105">
    <property type="component" value="Unassembled WGS sequence"/>
</dbReference>
<evidence type="ECO:0000256" key="1">
    <source>
        <dbReference type="SAM" id="MobiDB-lite"/>
    </source>
</evidence>
<sequence>MVHVDQTGRDPIQKFTSSTKIKNKQQLLIKPCCEYDLSLVYLDSDLCHKCDQIMRSKGLRYTEVGLRRTFLVKTRHAKTKLANAIVQNNVMEYRNFALYTSQRVFTISWILSISKDDGKTNMQFGKLNFMYFLLLKILNVEKREHFAYSCINTDHCCIWQVSSLKSTSNGAYPVVVETKEKRIRMKSHFPHNVASKSGKVSSGLCWLGLGLGLGLATPYLRPKIASSSSSSSSSGGGGSNGPSRSFTLFQHVTIQ</sequence>
<proteinExistence type="predicted"/>
<keyword evidence="3" id="KW-1185">Reference proteome</keyword>
<name>A0A0M8ZUB0_9HYME</name>
<dbReference type="EMBL" id="KQ435843">
    <property type="protein sequence ID" value="KOX71295.1"/>
    <property type="molecule type" value="Genomic_DNA"/>
</dbReference>
<evidence type="ECO:0000313" key="2">
    <source>
        <dbReference type="EMBL" id="KOX71295.1"/>
    </source>
</evidence>